<name>A0AAD7F0L5_9AGAR</name>
<feature type="region of interest" description="Disordered" evidence="1">
    <location>
        <begin position="602"/>
        <end position="656"/>
    </location>
</feature>
<reference evidence="2" key="1">
    <citation type="submission" date="2023-03" db="EMBL/GenBank/DDBJ databases">
        <title>Massive genome expansion in bonnet fungi (Mycena s.s.) driven by repeated elements and novel gene families across ecological guilds.</title>
        <authorList>
            <consortium name="Lawrence Berkeley National Laboratory"/>
            <person name="Harder C.B."/>
            <person name="Miyauchi S."/>
            <person name="Viragh M."/>
            <person name="Kuo A."/>
            <person name="Thoen E."/>
            <person name="Andreopoulos B."/>
            <person name="Lu D."/>
            <person name="Skrede I."/>
            <person name="Drula E."/>
            <person name="Henrissat B."/>
            <person name="Morin E."/>
            <person name="Kohler A."/>
            <person name="Barry K."/>
            <person name="LaButti K."/>
            <person name="Morin E."/>
            <person name="Salamov A."/>
            <person name="Lipzen A."/>
            <person name="Mereny Z."/>
            <person name="Hegedus B."/>
            <person name="Baldrian P."/>
            <person name="Stursova M."/>
            <person name="Weitz H."/>
            <person name="Taylor A."/>
            <person name="Grigoriev I.V."/>
            <person name="Nagy L.G."/>
            <person name="Martin F."/>
            <person name="Kauserud H."/>
        </authorList>
    </citation>
    <scope>NUCLEOTIDE SEQUENCE</scope>
    <source>
        <strain evidence="2">CBHHK002</strain>
    </source>
</reference>
<feature type="region of interest" description="Disordered" evidence="1">
    <location>
        <begin position="396"/>
        <end position="424"/>
    </location>
</feature>
<dbReference type="AlphaFoldDB" id="A0AAD7F0L5"/>
<evidence type="ECO:0000313" key="3">
    <source>
        <dbReference type="Proteomes" id="UP001218218"/>
    </source>
</evidence>
<organism evidence="2 3">
    <name type="scientific">Mycena albidolilacea</name>
    <dbReference type="NCBI Taxonomy" id="1033008"/>
    <lineage>
        <taxon>Eukaryota</taxon>
        <taxon>Fungi</taxon>
        <taxon>Dikarya</taxon>
        <taxon>Basidiomycota</taxon>
        <taxon>Agaricomycotina</taxon>
        <taxon>Agaricomycetes</taxon>
        <taxon>Agaricomycetidae</taxon>
        <taxon>Agaricales</taxon>
        <taxon>Marasmiineae</taxon>
        <taxon>Mycenaceae</taxon>
        <taxon>Mycena</taxon>
    </lineage>
</organism>
<evidence type="ECO:0000313" key="2">
    <source>
        <dbReference type="EMBL" id="KAJ7362636.1"/>
    </source>
</evidence>
<protein>
    <submittedName>
        <fullName evidence="2">Uncharacterized protein</fullName>
    </submittedName>
</protein>
<sequence length="738" mass="81064">MTTSHLGDLFKSHGDNTSQVLTLGGVQNMVNDYDHSGATESTEAVESAVMSAAWQTEPRKAGQTSRGRYRAASVLIQGAGNSGSTSGYLRLATRFKLSGTPRVRGQFAATPFDGHAGEFRVCECGSNLDPFDMDPHDGKGDNKSIISRTDIQYFRDSRLQGGGVVQYPDQNEELQRCCPTKHRRNRASHPDAPGAKRKGGCGVDLNEGCNFEMRLVHDGTVEYWVDMGQEVEGAHVGVVGENVQCERQGEGRLGAHHMFLNGDEQVADRCAIFHTPKEYMHQRISEILHGVSQVKELQSGKRHAMAMYGPGLLWKLSYSMQACVNPGRIAGLGEVHAMSGVGGRKIVKDRKWVDSPKCIDVGQRKLPETRCLETEALAGSAAMALGVACEAEKFKPSPIDQDPRSEDRGVEMHGGDIYPPSTSAASFTSSKQGPVLVHLGLAAIGLNCGPWAMLNASTFECPAHDDARCRARAPGCFQLCRSVNRLLPAVSTSTLAPEKHAPDPAAIGLVRVSNPYAAARRWADRVDVVIADPALSKVNPMTGISHCAAMAVMLPKKAIFQTSSSHLMPESIPTAFKALYTRLTINLRGLLRVEMWRQISGRKGVRKSQAGEDKNQAAPEAVAAATVSRKDLSAKPGKSKMEGLNRDEEQRKNKRSMDIWRNSTASHLLKERLIMYMWTMVYYRSRTSGNEGRFCQAKQATYPNFSLESPKFWETRNKLGDFHQAFLGHRRKYFRSTL</sequence>
<comment type="caution">
    <text evidence="2">The sequence shown here is derived from an EMBL/GenBank/DDBJ whole genome shotgun (WGS) entry which is preliminary data.</text>
</comment>
<dbReference type="Proteomes" id="UP001218218">
    <property type="component" value="Unassembled WGS sequence"/>
</dbReference>
<gene>
    <name evidence="2" type="ORF">DFH08DRAFT_799659</name>
</gene>
<evidence type="ECO:0000256" key="1">
    <source>
        <dbReference type="SAM" id="MobiDB-lite"/>
    </source>
</evidence>
<dbReference type="EMBL" id="JARIHO010000004">
    <property type="protein sequence ID" value="KAJ7362636.1"/>
    <property type="molecule type" value="Genomic_DNA"/>
</dbReference>
<feature type="compositionally biased region" description="Basic and acidic residues" evidence="1">
    <location>
        <begin position="628"/>
        <end position="656"/>
    </location>
</feature>
<proteinExistence type="predicted"/>
<feature type="compositionally biased region" description="Basic and acidic residues" evidence="1">
    <location>
        <begin position="396"/>
        <end position="414"/>
    </location>
</feature>
<accession>A0AAD7F0L5</accession>
<keyword evidence="3" id="KW-1185">Reference proteome</keyword>